<name>A0A656YVK8_9EURY</name>
<dbReference type="InterPro" id="IPR011991">
    <property type="entry name" value="ArsR-like_HTH"/>
</dbReference>
<dbReference type="Pfam" id="PF01022">
    <property type="entry name" value="HTH_5"/>
    <property type="match status" value="1"/>
</dbReference>
<dbReference type="EMBL" id="LHXT01000065">
    <property type="protein sequence ID" value="KXA97126.1"/>
    <property type="molecule type" value="Genomic_DNA"/>
</dbReference>
<accession>A0A656YVK8</accession>
<reference evidence="5 6" key="1">
    <citation type="journal article" date="2016" name="Sci. Rep.">
        <title>Metabolic traits of an uncultured archaeal lineage -MSBL1- from brine pools of the Red Sea.</title>
        <authorList>
            <person name="Mwirichia R."/>
            <person name="Alam I."/>
            <person name="Rashid M."/>
            <person name="Vinu M."/>
            <person name="Ba-Alawi W."/>
            <person name="Anthony Kamau A."/>
            <person name="Kamanda Ngugi D."/>
            <person name="Goker M."/>
            <person name="Klenk H.P."/>
            <person name="Bajic V."/>
            <person name="Stingl U."/>
        </authorList>
    </citation>
    <scope>NUCLEOTIDE SEQUENCE [LARGE SCALE GENOMIC DNA]</scope>
    <source>
        <strain evidence="5">SCGC-AAA259J03</strain>
    </source>
</reference>
<dbReference type="Gene3D" id="1.10.10.10">
    <property type="entry name" value="Winged helix-like DNA-binding domain superfamily/Winged helix DNA-binding domain"/>
    <property type="match status" value="1"/>
</dbReference>
<protein>
    <recommendedName>
        <fullName evidence="4">HTH arsR-type domain-containing protein</fullName>
    </recommendedName>
</protein>
<comment type="caution">
    <text evidence="5">The sequence shown here is derived from an EMBL/GenBank/DDBJ whole genome shotgun (WGS) entry which is preliminary data.</text>
</comment>
<dbReference type="InterPro" id="IPR036390">
    <property type="entry name" value="WH_DNA-bd_sf"/>
</dbReference>
<dbReference type="Proteomes" id="UP000070257">
    <property type="component" value="Unassembled WGS sequence"/>
</dbReference>
<dbReference type="PROSITE" id="PS50987">
    <property type="entry name" value="HTH_ARSR_2"/>
    <property type="match status" value="1"/>
</dbReference>
<dbReference type="InterPro" id="IPR036388">
    <property type="entry name" value="WH-like_DNA-bd_sf"/>
</dbReference>
<keyword evidence="1" id="KW-0805">Transcription regulation</keyword>
<organism evidence="5 6">
    <name type="scientific">candidate division MSBL1 archaeon SCGC-AAA259J03</name>
    <dbReference type="NCBI Taxonomy" id="1698269"/>
    <lineage>
        <taxon>Archaea</taxon>
        <taxon>Methanobacteriati</taxon>
        <taxon>Methanobacteriota</taxon>
        <taxon>candidate division MSBL1</taxon>
    </lineage>
</organism>
<evidence type="ECO:0000313" key="5">
    <source>
        <dbReference type="EMBL" id="KXA97126.1"/>
    </source>
</evidence>
<keyword evidence="2" id="KW-0238">DNA-binding</keyword>
<dbReference type="PANTHER" id="PTHR43132:SF2">
    <property type="entry name" value="ARSENICAL RESISTANCE OPERON REPRESSOR ARSR-RELATED"/>
    <property type="match status" value="1"/>
</dbReference>
<evidence type="ECO:0000313" key="6">
    <source>
        <dbReference type="Proteomes" id="UP000070257"/>
    </source>
</evidence>
<gene>
    <name evidence="5" type="ORF">AKJ39_03680</name>
</gene>
<evidence type="ECO:0000256" key="3">
    <source>
        <dbReference type="ARBA" id="ARBA00023163"/>
    </source>
</evidence>
<dbReference type="NCBIfam" id="NF033788">
    <property type="entry name" value="HTH_metalloreg"/>
    <property type="match status" value="1"/>
</dbReference>
<keyword evidence="6" id="KW-1185">Reference proteome</keyword>
<sequence>MREKETNNEEIYKIHADLCQMLSNPTRLKILEKLKDREKTVSKLVKEIGVRQANLSQHLAELRKRNLVKDRREGANVYYKVAYPKVVKACNLIREVVFEQLTENKELIEE</sequence>
<evidence type="ECO:0000256" key="2">
    <source>
        <dbReference type="ARBA" id="ARBA00023125"/>
    </source>
</evidence>
<dbReference type="InterPro" id="IPR051011">
    <property type="entry name" value="Metal_resp_trans_reg"/>
</dbReference>
<dbReference type="AlphaFoldDB" id="A0A656YVK8"/>
<proteinExistence type="predicted"/>
<dbReference type="PRINTS" id="PR00778">
    <property type="entry name" value="HTHARSR"/>
</dbReference>
<dbReference type="PANTHER" id="PTHR43132">
    <property type="entry name" value="ARSENICAL RESISTANCE OPERON REPRESSOR ARSR-RELATED"/>
    <property type="match status" value="1"/>
</dbReference>
<dbReference type="GO" id="GO:0003700">
    <property type="term" value="F:DNA-binding transcription factor activity"/>
    <property type="evidence" value="ECO:0007669"/>
    <property type="project" value="InterPro"/>
</dbReference>
<dbReference type="CDD" id="cd00090">
    <property type="entry name" value="HTH_ARSR"/>
    <property type="match status" value="1"/>
</dbReference>
<dbReference type="GO" id="GO:0003677">
    <property type="term" value="F:DNA binding"/>
    <property type="evidence" value="ECO:0007669"/>
    <property type="project" value="UniProtKB-KW"/>
</dbReference>
<feature type="domain" description="HTH arsR-type" evidence="4">
    <location>
        <begin position="7"/>
        <end position="101"/>
    </location>
</feature>
<evidence type="ECO:0000256" key="1">
    <source>
        <dbReference type="ARBA" id="ARBA00023015"/>
    </source>
</evidence>
<evidence type="ECO:0000259" key="4">
    <source>
        <dbReference type="PROSITE" id="PS50987"/>
    </source>
</evidence>
<keyword evidence="3" id="KW-0804">Transcription</keyword>
<dbReference type="SMART" id="SM00418">
    <property type="entry name" value="HTH_ARSR"/>
    <property type="match status" value="1"/>
</dbReference>
<dbReference type="InterPro" id="IPR001845">
    <property type="entry name" value="HTH_ArsR_DNA-bd_dom"/>
</dbReference>
<dbReference type="SUPFAM" id="SSF46785">
    <property type="entry name" value="Winged helix' DNA-binding domain"/>
    <property type="match status" value="1"/>
</dbReference>